<proteinExistence type="predicted"/>
<gene>
    <name evidence="2" type="ORF">Enr13x_38070</name>
</gene>
<dbReference type="KEGG" id="snep:Enr13x_38070"/>
<protein>
    <submittedName>
        <fullName evidence="2">Uncharacterized protein</fullName>
    </submittedName>
</protein>
<evidence type="ECO:0000313" key="3">
    <source>
        <dbReference type="Proteomes" id="UP000319004"/>
    </source>
</evidence>
<keyword evidence="3" id="KW-1185">Reference proteome</keyword>
<evidence type="ECO:0000256" key="1">
    <source>
        <dbReference type="SAM" id="Coils"/>
    </source>
</evidence>
<dbReference type="AlphaFoldDB" id="A0A518HSY2"/>
<reference evidence="2 3" key="1">
    <citation type="submission" date="2019-03" db="EMBL/GenBank/DDBJ databases">
        <title>Deep-cultivation of Planctomycetes and their phenomic and genomic characterization uncovers novel biology.</title>
        <authorList>
            <person name="Wiegand S."/>
            <person name="Jogler M."/>
            <person name="Boedeker C."/>
            <person name="Pinto D."/>
            <person name="Vollmers J."/>
            <person name="Rivas-Marin E."/>
            <person name="Kohn T."/>
            <person name="Peeters S.H."/>
            <person name="Heuer A."/>
            <person name="Rast P."/>
            <person name="Oberbeckmann S."/>
            <person name="Bunk B."/>
            <person name="Jeske O."/>
            <person name="Meyerdierks A."/>
            <person name="Storesund J.E."/>
            <person name="Kallscheuer N."/>
            <person name="Luecker S."/>
            <person name="Lage O.M."/>
            <person name="Pohl T."/>
            <person name="Merkel B.J."/>
            <person name="Hornburger P."/>
            <person name="Mueller R.-W."/>
            <person name="Bruemmer F."/>
            <person name="Labrenz M."/>
            <person name="Spormann A.M."/>
            <person name="Op den Camp H."/>
            <person name="Overmann J."/>
            <person name="Amann R."/>
            <person name="Jetten M.S.M."/>
            <person name="Mascher T."/>
            <person name="Medema M.H."/>
            <person name="Devos D.P."/>
            <person name="Kaster A.-K."/>
            <person name="Ovreas L."/>
            <person name="Rohde M."/>
            <person name="Galperin M.Y."/>
            <person name="Jogler C."/>
        </authorList>
    </citation>
    <scope>NUCLEOTIDE SEQUENCE [LARGE SCALE GENOMIC DNA]</scope>
    <source>
        <strain evidence="2 3">Enr13</strain>
    </source>
</reference>
<evidence type="ECO:0000313" key="2">
    <source>
        <dbReference type="EMBL" id="QDV43947.1"/>
    </source>
</evidence>
<organism evidence="2 3">
    <name type="scientific">Stieleria neptunia</name>
    <dbReference type="NCBI Taxonomy" id="2527979"/>
    <lineage>
        <taxon>Bacteria</taxon>
        <taxon>Pseudomonadati</taxon>
        <taxon>Planctomycetota</taxon>
        <taxon>Planctomycetia</taxon>
        <taxon>Pirellulales</taxon>
        <taxon>Pirellulaceae</taxon>
        <taxon>Stieleria</taxon>
    </lineage>
</organism>
<dbReference type="Proteomes" id="UP000319004">
    <property type="component" value="Chromosome"/>
</dbReference>
<sequence length="161" mass="18425">MKKKFVKNEAISFKIEPDLKAAFLERVPDGGKRSDKLRQFVTGIVNGTSPEINSQSQQMDGSEFNDRLDRIERAIQGLATALESIAEDQEKLSQQQERFARQLASQQEHFQYHIFAFFNVILQNHHVLFPDKSTSPSVNDIGQILFAAFERAQKDIERRAS</sequence>
<feature type="coiled-coil region" evidence="1">
    <location>
        <begin position="68"/>
        <end position="98"/>
    </location>
</feature>
<dbReference type="RefSeq" id="WP_145388362.1">
    <property type="nucleotide sequence ID" value="NZ_CP037423.1"/>
</dbReference>
<keyword evidence="1" id="KW-0175">Coiled coil</keyword>
<accession>A0A518HSY2</accession>
<name>A0A518HSY2_9BACT</name>
<dbReference type="EMBL" id="CP037423">
    <property type="protein sequence ID" value="QDV43947.1"/>
    <property type="molecule type" value="Genomic_DNA"/>
</dbReference>